<sequence length="312" mass="35993">MYFANGRCLLCIAFLVLFAALLILAVVHRVRAKKKVLALTPGERVRLLNELAEPFGFAYLPAEDIFTSRLDAWQRDKGYEAKYDTMAVGAGMVIDAFPVYFNYEGRTWLVEFWKGQYGINTGGEVGIYHAKGVIPPHAYHTAHFEAVSDAELPRICSCLDTAEETFYEICARHWWLTGFRMGVYTKPSRLRLATTLIFPEQEMALAFWEGLHKTGKPRSLFRICGREVSVRMNFSEEHGLIPGICRSAVFLWNRLLCRGFRIVTYPWKRTADRMVFLYYLLPGWFRKILVLSGGRCKPRCRTRKPHRSCRGR</sequence>
<name>A0A395V886_9FIRM</name>
<dbReference type="EMBL" id="QRVL01000003">
    <property type="protein sequence ID" value="RGS41333.1"/>
    <property type="molecule type" value="Genomic_DNA"/>
</dbReference>
<dbReference type="AlphaFoldDB" id="A0A395V886"/>
<evidence type="ECO:0000313" key="2">
    <source>
        <dbReference type="EMBL" id="RGS41333.1"/>
    </source>
</evidence>
<gene>
    <name evidence="2" type="ORF">DWX93_06705</name>
</gene>
<evidence type="ECO:0000313" key="3">
    <source>
        <dbReference type="Proteomes" id="UP000266172"/>
    </source>
</evidence>
<accession>A0A395V886</accession>
<proteinExistence type="predicted"/>
<organism evidence="2 3">
    <name type="scientific">Roseburia hominis</name>
    <dbReference type="NCBI Taxonomy" id="301301"/>
    <lineage>
        <taxon>Bacteria</taxon>
        <taxon>Bacillati</taxon>
        <taxon>Bacillota</taxon>
        <taxon>Clostridia</taxon>
        <taxon>Lachnospirales</taxon>
        <taxon>Lachnospiraceae</taxon>
        <taxon>Roseburia</taxon>
    </lineage>
</organism>
<feature type="domain" description="DUF4474" evidence="1">
    <location>
        <begin position="48"/>
        <end position="283"/>
    </location>
</feature>
<dbReference type="Proteomes" id="UP000266172">
    <property type="component" value="Unassembled WGS sequence"/>
</dbReference>
<protein>
    <submittedName>
        <fullName evidence="2">DUF4474 domain-containing protein</fullName>
    </submittedName>
</protein>
<reference evidence="2 3" key="1">
    <citation type="submission" date="2018-08" db="EMBL/GenBank/DDBJ databases">
        <title>A genome reference for cultivated species of the human gut microbiota.</title>
        <authorList>
            <person name="Zou Y."/>
            <person name="Xue W."/>
            <person name="Luo G."/>
        </authorList>
    </citation>
    <scope>NUCLEOTIDE SEQUENCE [LARGE SCALE GENOMIC DNA]</scope>
    <source>
        <strain evidence="2 3">AF22-12AC</strain>
    </source>
</reference>
<evidence type="ECO:0000259" key="1">
    <source>
        <dbReference type="Pfam" id="PF14751"/>
    </source>
</evidence>
<dbReference type="InterPro" id="IPR029322">
    <property type="entry name" value="DUF4474"/>
</dbReference>
<dbReference type="RefSeq" id="WP_118097084.1">
    <property type="nucleotide sequence ID" value="NZ_QRVL01000003.1"/>
</dbReference>
<comment type="caution">
    <text evidence="2">The sequence shown here is derived from an EMBL/GenBank/DDBJ whole genome shotgun (WGS) entry which is preliminary data.</text>
</comment>
<dbReference type="Pfam" id="PF14751">
    <property type="entry name" value="DUF4474"/>
    <property type="match status" value="1"/>
</dbReference>